<keyword evidence="8" id="KW-1185">Reference proteome</keyword>
<dbReference type="PANTHER" id="PTHR30055:SF220">
    <property type="entry name" value="TETR-FAMILY REGULATORY PROTEIN"/>
    <property type="match status" value="1"/>
</dbReference>
<dbReference type="Pfam" id="PF13305">
    <property type="entry name" value="TetR_C_33"/>
    <property type="match status" value="1"/>
</dbReference>
<proteinExistence type="predicted"/>
<dbReference type="EMBL" id="BLLO01000020">
    <property type="protein sequence ID" value="GFH78806.1"/>
    <property type="molecule type" value="Genomic_DNA"/>
</dbReference>
<evidence type="ECO:0000256" key="2">
    <source>
        <dbReference type="ARBA" id="ARBA00023125"/>
    </source>
</evidence>
<organism evidence="7 9">
    <name type="scientific">Streptomyces gougerotii</name>
    <dbReference type="NCBI Taxonomy" id="53448"/>
    <lineage>
        <taxon>Bacteria</taxon>
        <taxon>Bacillati</taxon>
        <taxon>Actinomycetota</taxon>
        <taxon>Actinomycetes</taxon>
        <taxon>Kitasatosporales</taxon>
        <taxon>Streptomycetaceae</taxon>
        <taxon>Streptomyces</taxon>
        <taxon>Streptomyces diastaticus group</taxon>
    </lineage>
</organism>
<dbReference type="InterPro" id="IPR025996">
    <property type="entry name" value="MT1864/Rv1816-like_C"/>
</dbReference>
<evidence type="ECO:0000256" key="3">
    <source>
        <dbReference type="ARBA" id="ARBA00023163"/>
    </source>
</evidence>
<dbReference type="AlphaFoldDB" id="A0A8H9HMI0"/>
<dbReference type="InterPro" id="IPR050109">
    <property type="entry name" value="HTH-type_TetR-like_transc_reg"/>
</dbReference>
<evidence type="ECO:0000256" key="4">
    <source>
        <dbReference type="PROSITE-ProRule" id="PRU00335"/>
    </source>
</evidence>
<gene>
    <name evidence="7" type="ORF">GCM10010227_22570</name>
    <name evidence="6" type="ORF">Sgou_34760</name>
</gene>
<dbReference type="GO" id="GO:0003700">
    <property type="term" value="F:DNA-binding transcription factor activity"/>
    <property type="evidence" value="ECO:0007669"/>
    <property type="project" value="TreeGrafter"/>
</dbReference>
<feature type="domain" description="HTH tetR-type" evidence="5">
    <location>
        <begin position="6"/>
        <end position="66"/>
    </location>
</feature>
<reference evidence="7" key="1">
    <citation type="journal article" date="2014" name="Int. J. Syst. Evol. Microbiol.">
        <title>Complete genome sequence of Corynebacterium casei LMG S-19264T (=DSM 44701T), isolated from a smear-ripened cheese.</title>
        <authorList>
            <consortium name="US DOE Joint Genome Institute (JGI-PGF)"/>
            <person name="Walter F."/>
            <person name="Albersmeier A."/>
            <person name="Kalinowski J."/>
            <person name="Ruckert C."/>
        </authorList>
    </citation>
    <scope>NUCLEOTIDE SEQUENCE</scope>
    <source>
        <strain evidence="7">JCM 4136</strain>
    </source>
</reference>
<dbReference type="EMBL" id="BMSC01000005">
    <property type="protein sequence ID" value="GGU68293.1"/>
    <property type="molecule type" value="Genomic_DNA"/>
</dbReference>
<reference evidence="6 8" key="2">
    <citation type="submission" date="2020-02" db="EMBL/GenBank/DDBJ databases">
        <title>Whole genome shotgun sequence of Streptomyces gougerotii NBRC 13043.</title>
        <authorList>
            <person name="Ichikawa N."/>
            <person name="Komaki H."/>
            <person name="Tamura T."/>
        </authorList>
    </citation>
    <scope>NUCLEOTIDE SEQUENCE [LARGE SCALE GENOMIC DNA]</scope>
    <source>
        <strain evidence="6 8">NBRC 13043</strain>
    </source>
</reference>
<dbReference type="Proteomes" id="UP000480804">
    <property type="component" value="Unassembled WGS sequence"/>
</dbReference>
<sequence>MTYHHGDLRASLLASALELVEASGPEQLSLRAVARKAGVSPNAPYNHYADRSALLAALATHGFEQLRERMTAAVAEAEPGDEITAAAIAAVRHALARPGLYRLTVGHMCNDHPQTRAAQDAVKEVVAASVVATPGDPASEALCTGIWALVQGLVLLLVDGALKPPQQQDIDDFIRAIIQSTLTARNAPD</sequence>
<dbReference type="PRINTS" id="PR00455">
    <property type="entry name" value="HTHTETR"/>
</dbReference>
<reference evidence="7" key="3">
    <citation type="submission" date="2020-09" db="EMBL/GenBank/DDBJ databases">
        <authorList>
            <person name="Sun Q."/>
            <person name="Ohkuma M."/>
        </authorList>
    </citation>
    <scope>NUCLEOTIDE SEQUENCE</scope>
    <source>
        <strain evidence="7">JCM 4136</strain>
    </source>
</reference>
<dbReference type="Pfam" id="PF00440">
    <property type="entry name" value="TetR_N"/>
    <property type="match status" value="1"/>
</dbReference>
<dbReference type="Proteomes" id="UP000660975">
    <property type="component" value="Unassembled WGS sequence"/>
</dbReference>
<evidence type="ECO:0000259" key="5">
    <source>
        <dbReference type="PROSITE" id="PS50977"/>
    </source>
</evidence>
<dbReference type="Gene3D" id="1.10.357.10">
    <property type="entry name" value="Tetracycline Repressor, domain 2"/>
    <property type="match status" value="1"/>
</dbReference>
<dbReference type="InterPro" id="IPR036271">
    <property type="entry name" value="Tet_transcr_reg_TetR-rel_C_sf"/>
</dbReference>
<evidence type="ECO:0000313" key="8">
    <source>
        <dbReference type="Proteomes" id="UP000480804"/>
    </source>
</evidence>
<protein>
    <recommendedName>
        <fullName evidence="5">HTH tetR-type domain-containing protein</fullName>
    </recommendedName>
</protein>
<dbReference type="GO" id="GO:0000976">
    <property type="term" value="F:transcription cis-regulatory region binding"/>
    <property type="evidence" value="ECO:0007669"/>
    <property type="project" value="TreeGrafter"/>
</dbReference>
<dbReference type="PANTHER" id="PTHR30055">
    <property type="entry name" value="HTH-TYPE TRANSCRIPTIONAL REGULATOR RUTR"/>
    <property type="match status" value="1"/>
</dbReference>
<feature type="DNA-binding region" description="H-T-H motif" evidence="4">
    <location>
        <begin position="29"/>
        <end position="48"/>
    </location>
</feature>
<keyword evidence="1" id="KW-0805">Transcription regulation</keyword>
<evidence type="ECO:0000313" key="6">
    <source>
        <dbReference type="EMBL" id="GFH78806.1"/>
    </source>
</evidence>
<dbReference type="SUPFAM" id="SSF48498">
    <property type="entry name" value="Tetracyclin repressor-like, C-terminal domain"/>
    <property type="match status" value="1"/>
</dbReference>
<evidence type="ECO:0000313" key="7">
    <source>
        <dbReference type="EMBL" id="GGU68293.1"/>
    </source>
</evidence>
<keyword evidence="3" id="KW-0804">Transcription</keyword>
<evidence type="ECO:0000256" key="1">
    <source>
        <dbReference type="ARBA" id="ARBA00023015"/>
    </source>
</evidence>
<dbReference type="PROSITE" id="PS50977">
    <property type="entry name" value="HTH_TETR_2"/>
    <property type="match status" value="1"/>
</dbReference>
<name>A0A8H9HMI0_9ACTN</name>
<keyword evidence="2 4" id="KW-0238">DNA-binding</keyword>
<dbReference type="InterPro" id="IPR009057">
    <property type="entry name" value="Homeodomain-like_sf"/>
</dbReference>
<evidence type="ECO:0000313" key="9">
    <source>
        <dbReference type="Proteomes" id="UP000660975"/>
    </source>
</evidence>
<dbReference type="SUPFAM" id="SSF46689">
    <property type="entry name" value="Homeodomain-like"/>
    <property type="match status" value="1"/>
</dbReference>
<dbReference type="InterPro" id="IPR001647">
    <property type="entry name" value="HTH_TetR"/>
</dbReference>
<comment type="caution">
    <text evidence="7">The sequence shown here is derived from an EMBL/GenBank/DDBJ whole genome shotgun (WGS) entry which is preliminary data.</text>
</comment>
<accession>A0A8H9HMI0</accession>